<evidence type="ECO:0000313" key="3">
    <source>
        <dbReference type="Proteomes" id="UP000515151"/>
    </source>
</evidence>
<gene>
    <name evidence="4" type="primary">LOC116197163</name>
</gene>
<dbReference type="Proteomes" id="UP000515151">
    <property type="component" value="Chromosome 1"/>
</dbReference>
<keyword evidence="2" id="KW-0732">Signal</keyword>
<feature type="signal peptide" evidence="2">
    <location>
        <begin position="1"/>
        <end position="20"/>
    </location>
</feature>
<feature type="compositionally biased region" description="Polar residues" evidence="1">
    <location>
        <begin position="70"/>
        <end position="95"/>
    </location>
</feature>
<reference evidence="3" key="1">
    <citation type="journal article" date="2020" name="Plant Biotechnol. J.">
        <title>The pomegranate (Punica granatum L.) draft genome dissects genetic divergence between soft- and hard-seeded cultivars.</title>
        <authorList>
            <person name="Luo X."/>
            <person name="Li H."/>
            <person name="Wu Z."/>
            <person name="Yao W."/>
            <person name="Zhao P."/>
            <person name="Cao D."/>
            <person name="Yu H."/>
            <person name="Li K."/>
            <person name="Poudel K."/>
            <person name="Zhao D."/>
            <person name="Zhang F."/>
            <person name="Xia X."/>
            <person name="Chen L."/>
            <person name="Wang Q."/>
            <person name="Jing D."/>
            <person name="Cao S."/>
        </authorList>
    </citation>
    <scope>NUCLEOTIDE SEQUENCE [LARGE SCALE GENOMIC DNA]</scope>
    <source>
        <strain evidence="3">cv. Tunisia</strain>
    </source>
</reference>
<accession>A0A6P8CG77</accession>
<reference evidence="4" key="2">
    <citation type="submission" date="2025-08" db="UniProtKB">
        <authorList>
            <consortium name="RefSeq"/>
        </authorList>
    </citation>
    <scope>IDENTIFICATION</scope>
    <source>
        <tissue evidence="4">Leaf</tissue>
    </source>
</reference>
<keyword evidence="3" id="KW-1185">Reference proteome</keyword>
<evidence type="ECO:0000313" key="4">
    <source>
        <dbReference type="RefSeq" id="XP_031383077.1"/>
    </source>
</evidence>
<feature type="compositionally biased region" description="Pro residues" evidence="1">
    <location>
        <begin position="162"/>
        <end position="176"/>
    </location>
</feature>
<evidence type="ECO:0000256" key="2">
    <source>
        <dbReference type="SAM" id="SignalP"/>
    </source>
</evidence>
<feature type="chain" id="PRO_5028115973" evidence="2">
    <location>
        <begin position="21"/>
        <end position="244"/>
    </location>
</feature>
<protein>
    <submittedName>
        <fullName evidence="4">Proline-rich receptor-like protein kinase PERK9</fullName>
    </submittedName>
</protein>
<dbReference type="RefSeq" id="XP_031383077.1">
    <property type="nucleotide sequence ID" value="XM_031527217.1"/>
</dbReference>
<sequence>MRRSLPSVLLIAAFFGLIASMFDVAETIRPLSELISSNGEHDQMLITIPNWRPSSPSPPPPVTPSGPSPMFNQNPSGSFSASRTPNYIQLPSSMPSDDFQRSASPPPPAPKVSPPSRPITNDNHVPDDVSLMMGDKAMSSPILKTDSLSSAGDGSQNYQRPARPPPPAPRVSPPSHPLTDLGRSPRPASGAVGDRSQRDYEVPARSPPPAPRVSPPSRPMNRLEGSPPLAPAAAAADGFFVASY</sequence>
<feature type="compositionally biased region" description="Pro residues" evidence="1">
    <location>
        <begin position="205"/>
        <end position="218"/>
    </location>
</feature>
<evidence type="ECO:0000256" key="1">
    <source>
        <dbReference type="SAM" id="MobiDB-lite"/>
    </source>
</evidence>
<feature type="region of interest" description="Disordered" evidence="1">
    <location>
        <begin position="48"/>
        <end position="231"/>
    </location>
</feature>
<dbReference type="GeneID" id="116197163"/>
<organism evidence="3 4">
    <name type="scientific">Punica granatum</name>
    <name type="common">Pomegranate</name>
    <dbReference type="NCBI Taxonomy" id="22663"/>
    <lineage>
        <taxon>Eukaryota</taxon>
        <taxon>Viridiplantae</taxon>
        <taxon>Streptophyta</taxon>
        <taxon>Embryophyta</taxon>
        <taxon>Tracheophyta</taxon>
        <taxon>Spermatophyta</taxon>
        <taxon>Magnoliopsida</taxon>
        <taxon>eudicotyledons</taxon>
        <taxon>Gunneridae</taxon>
        <taxon>Pentapetalae</taxon>
        <taxon>rosids</taxon>
        <taxon>malvids</taxon>
        <taxon>Myrtales</taxon>
        <taxon>Lythraceae</taxon>
        <taxon>Punica</taxon>
    </lineage>
</organism>
<proteinExistence type="predicted"/>
<dbReference type="AlphaFoldDB" id="A0A6P8CG77"/>
<feature type="compositionally biased region" description="Pro residues" evidence="1">
    <location>
        <begin position="104"/>
        <end position="117"/>
    </location>
</feature>
<feature type="compositionally biased region" description="Pro residues" evidence="1">
    <location>
        <begin position="55"/>
        <end position="67"/>
    </location>
</feature>
<name>A0A6P8CG77_PUNGR</name>
<feature type="compositionally biased region" description="Polar residues" evidence="1">
    <location>
        <begin position="146"/>
        <end position="159"/>
    </location>
</feature>